<keyword evidence="2" id="KW-0812">Transmembrane</keyword>
<keyword evidence="2" id="KW-1133">Transmembrane helix</keyword>
<sequence>MIFLELDPNLVKPGWTALIIVIVLAAIMVFLFVSMMRQMRKIKVPRPADDDQSSADDHQTDDQLKDENHKAT</sequence>
<name>A0A7Y9LA86_9ACTN</name>
<evidence type="ECO:0000256" key="1">
    <source>
        <dbReference type="SAM" id="MobiDB-lite"/>
    </source>
</evidence>
<protein>
    <submittedName>
        <fullName evidence="3">Beta-lactam-binding protein with PASTA domain</fullName>
    </submittedName>
</protein>
<feature type="compositionally biased region" description="Basic and acidic residues" evidence="1">
    <location>
        <begin position="55"/>
        <end position="72"/>
    </location>
</feature>
<feature type="region of interest" description="Disordered" evidence="1">
    <location>
        <begin position="44"/>
        <end position="72"/>
    </location>
</feature>
<evidence type="ECO:0000313" key="3">
    <source>
        <dbReference type="EMBL" id="NYE70397.1"/>
    </source>
</evidence>
<comment type="caution">
    <text evidence="3">The sequence shown here is derived from an EMBL/GenBank/DDBJ whole genome shotgun (WGS) entry which is preliminary data.</text>
</comment>
<keyword evidence="2" id="KW-0472">Membrane</keyword>
<gene>
    <name evidence="3" type="ORF">BKA15_001726</name>
</gene>
<evidence type="ECO:0000313" key="4">
    <source>
        <dbReference type="Proteomes" id="UP000569914"/>
    </source>
</evidence>
<dbReference type="AlphaFoldDB" id="A0A7Y9LA86"/>
<feature type="transmembrane region" description="Helical" evidence="2">
    <location>
        <begin position="15"/>
        <end position="33"/>
    </location>
</feature>
<proteinExistence type="predicted"/>
<organism evidence="3 4">
    <name type="scientific">Microlunatus parietis</name>
    <dbReference type="NCBI Taxonomy" id="682979"/>
    <lineage>
        <taxon>Bacteria</taxon>
        <taxon>Bacillati</taxon>
        <taxon>Actinomycetota</taxon>
        <taxon>Actinomycetes</taxon>
        <taxon>Propionibacteriales</taxon>
        <taxon>Propionibacteriaceae</taxon>
        <taxon>Microlunatus</taxon>
    </lineage>
</organism>
<dbReference type="Proteomes" id="UP000569914">
    <property type="component" value="Unassembled WGS sequence"/>
</dbReference>
<reference evidence="3 4" key="1">
    <citation type="submission" date="2020-07" db="EMBL/GenBank/DDBJ databases">
        <title>Sequencing the genomes of 1000 actinobacteria strains.</title>
        <authorList>
            <person name="Klenk H.-P."/>
        </authorList>
    </citation>
    <scope>NUCLEOTIDE SEQUENCE [LARGE SCALE GENOMIC DNA]</scope>
    <source>
        <strain evidence="3 4">DSM 22083</strain>
    </source>
</reference>
<accession>A0A7Y9LA86</accession>
<dbReference type="RefSeq" id="WP_179749809.1">
    <property type="nucleotide sequence ID" value="NZ_JACCBU010000001.1"/>
</dbReference>
<evidence type="ECO:0000256" key="2">
    <source>
        <dbReference type="SAM" id="Phobius"/>
    </source>
</evidence>
<dbReference type="EMBL" id="JACCBU010000001">
    <property type="protein sequence ID" value="NYE70397.1"/>
    <property type="molecule type" value="Genomic_DNA"/>
</dbReference>
<keyword evidence="4" id="KW-1185">Reference proteome</keyword>